<accession>A0A6A7B547</accession>
<feature type="region of interest" description="Disordered" evidence="1">
    <location>
        <begin position="147"/>
        <end position="299"/>
    </location>
</feature>
<feature type="compositionally biased region" description="Basic and acidic residues" evidence="1">
    <location>
        <begin position="270"/>
        <end position="283"/>
    </location>
</feature>
<feature type="compositionally biased region" description="Basic and acidic residues" evidence="1">
    <location>
        <begin position="65"/>
        <end position="74"/>
    </location>
</feature>
<evidence type="ECO:0000313" key="2">
    <source>
        <dbReference type="EMBL" id="KAF2850463.1"/>
    </source>
</evidence>
<feature type="region of interest" description="Disordered" evidence="1">
    <location>
        <begin position="26"/>
        <end position="131"/>
    </location>
</feature>
<protein>
    <submittedName>
        <fullName evidence="2">Uncharacterized protein</fullName>
    </submittedName>
</protein>
<feature type="region of interest" description="Disordered" evidence="1">
    <location>
        <begin position="323"/>
        <end position="447"/>
    </location>
</feature>
<evidence type="ECO:0000256" key="1">
    <source>
        <dbReference type="SAM" id="MobiDB-lite"/>
    </source>
</evidence>
<feature type="compositionally biased region" description="Pro residues" evidence="1">
    <location>
        <begin position="230"/>
        <end position="246"/>
    </location>
</feature>
<keyword evidence="3" id="KW-1185">Reference proteome</keyword>
<organism evidence="2 3">
    <name type="scientific">Plenodomus tracheiphilus IPT5</name>
    <dbReference type="NCBI Taxonomy" id="1408161"/>
    <lineage>
        <taxon>Eukaryota</taxon>
        <taxon>Fungi</taxon>
        <taxon>Dikarya</taxon>
        <taxon>Ascomycota</taxon>
        <taxon>Pezizomycotina</taxon>
        <taxon>Dothideomycetes</taxon>
        <taxon>Pleosporomycetidae</taxon>
        <taxon>Pleosporales</taxon>
        <taxon>Pleosporineae</taxon>
        <taxon>Leptosphaeriaceae</taxon>
        <taxon>Plenodomus</taxon>
    </lineage>
</organism>
<feature type="compositionally biased region" description="Low complexity" evidence="1">
    <location>
        <begin position="385"/>
        <end position="400"/>
    </location>
</feature>
<feature type="compositionally biased region" description="Polar residues" evidence="1">
    <location>
        <begin position="174"/>
        <end position="195"/>
    </location>
</feature>
<dbReference type="AlphaFoldDB" id="A0A6A7B547"/>
<reference evidence="2" key="1">
    <citation type="submission" date="2020-01" db="EMBL/GenBank/DDBJ databases">
        <authorList>
            <consortium name="DOE Joint Genome Institute"/>
            <person name="Haridas S."/>
            <person name="Albert R."/>
            <person name="Binder M."/>
            <person name="Bloem J."/>
            <person name="Labutti K."/>
            <person name="Salamov A."/>
            <person name="Andreopoulos B."/>
            <person name="Baker S.E."/>
            <person name="Barry K."/>
            <person name="Bills G."/>
            <person name="Bluhm B.H."/>
            <person name="Cannon C."/>
            <person name="Castanera R."/>
            <person name="Culley D.E."/>
            <person name="Daum C."/>
            <person name="Ezra D."/>
            <person name="Gonzalez J.B."/>
            <person name="Henrissat B."/>
            <person name="Kuo A."/>
            <person name="Liang C."/>
            <person name="Lipzen A."/>
            <person name="Lutzoni F."/>
            <person name="Magnuson J."/>
            <person name="Mondo S."/>
            <person name="Nolan M."/>
            <person name="Ohm R."/>
            <person name="Pangilinan J."/>
            <person name="Park H.-J."/>
            <person name="Ramirez L."/>
            <person name="Alfaro M."/>
            <person name="Sun H."/>
            <person name="Tritt A."/>
            <person name="Yoshinaga Y."/>
            <person name="Zwiers L.-H."/>
            <person name="Turgeon B.G."/>
            <person name="Goodwin S.B."/>
            <person name="Spatafora J.W."/>
            <person name="Crous P.W."/>
            <person name="Grigoriev I.V."/>
        </authorList>
    </citation>
    <scope>NUCLEOTIDE SEQUENCE</scope>
    <source>
        <strain evidence="2">IPT5</strain>
    </source>
</reference>
<sequence>MADTPDPGSTTPALKETTPFKHALFTFEHQSNKDGDGGLMPHLRSVSHVRSEERLLRSKKSALAYEERRNDGTEKPAVGNADLKNEFGVVDDAGVGDGDEGQDQEVEEKEEEDGLGDDGNDHDRMGTASSVSIRSFHGAGVVNVGVSKTSLGLRTNGNGVGKSSPSTKRKHATTIATPESPSSPYNNTNISTENTPPSLLLPHPRPHSPLPIALDLTPLNPSSLDLTFPSFPPQPQQSSTPPPKCPSPHLILPNTPTRLGPSSADIQDFLIRRDAADEEERVREAKRRGWGGLKAARAESVRLVREGSGKGRKSLDAVVHRFNWGRGGKDDKGKEGKDDDGKSKKGGKETGKGKEDEERGFFVAGRDDDEQAEPSNRDDDDTQSRNRQQQQSPTQPYPTYFLHTDPHEDSNDNTRWFEPIEPFYPHHPPPSSTTTTTTTSSATTSSSLNINTPLLPISTNTPCTHSLSNISLLLRRKLRLWFLYRGTTRSQRSSNNSNRRRYLKLGGWVGSRGRRSESGVARKKWGVGVRFRWRRKGAARGIMGRRDSGRG</sequence>
<proteinExistence type="predicted"/>
<dbReference type="Proteomes" id="UP000799423">
    <property type="component" value="Unassembled WGS sequence"/>
</dbReference>
<evidence type="ECO:0000313" key="3">
    <source>
        <dbReference type="Proteomes" id="UP000799423"/>
    </source>
</evidence>
<dbReference type="EMBL" id="MU006306">
    <property type="protein sequence ID" value="KAF2850463.1"/>
    <property type="molecule type" value="Genomic_DNA"/>
</dbReference>
<feature type="compositionally biased region" description="Polar residues" evidence="1">
    <location>
        <begin position="147"/>
        <end position="166"/>
    </location>
</feature>
<feature type="compositionally biased region" description="Basic and acidic residues" evidence="1">
    <location>
        <begin position="327"/>
        <end position="360"/>
    </location>
</feature>
<feature type="compositionally biased region" description="Low complexity" evidence="1">
    <location>
        <begin position="432"/>
        <end position="447"/>
    </location>
</feature>
<gene>
    <name evidence="2" type="ORF">T440DRAFT_507938</name>
</gene>
<feature type="compositionally biased region" description="Acidic residues" evidence="1">
    <location>
        <begin position="97"/>
        <end position="118"/>
    </location>
</feature>
<name>A0A6A7B547_9PLEO</name>